<reference evidence="1 2" key="1">
    <citation type="submission" date="2019-04" db="EMBL/GenBank/DDBJ databases">
        <title>Chromosome genome assembly for Takifugu flavidus.</title>
        <authorList>
            <person name="Xiao S."/>
        </authorList>
    </citation>
    <scope>NUCLEOTIDE SEQUENCE [LARGE SCALE GENOMIC DNA]</scope>
    <source>
        <strain evidence="1">HTHZ2018</strain>
        <tissue evidence="1">Muscle</tissue>
    </source>
</reference>
<organism evidence="1 2">
    <name type="scientific">Takifugu flavidus</name>
    <name type="common">sansaifugu</name>
    <dbReference type="NCBI Taxonomy" id="433684"/>
    <lineage>
        <taxon>Eukaryota</taxon>
        <taxon>Metazoa</taxon>
        <taxon>Chordata</taxon>
        <taxon>Craniata</taxon>
        <taxon>Vertebrata</taxon>
        <taxon>Euteleostomi</taxon>
        <taxon>Actinopterygii</taxon>
        <taxon>Neopterygii</taxon>
        <taxon>Teleostei</taxon>
        <taxon>Neoteleostei</taxon>
        <taxon>Acanthomorphata</taxon>
        <taxon>Eupercaria</taxon>
        <taxon>Tetraodontiformes</taxon>
        <taxon>Tetradontoidea</taxon>
        <taxon>Tetraodontidae</taxon>
        <taxon>Takifugu</taxon>
    </lineage>
</organism>
<evidence type="ECO:0008006" key="3">
    <source>
        <dbReference type="Google" id="ProtNLM"/>
    </source>
</evidence>
<comment type="caution">
    <text evidence="1">The sequence shown here is derived from an EMBL/GenBank/DDBJ whole genome shotgun (WGS) entry which is preliminary data.</text>
</comment>
<evidence type="ECO:0000313" key="1">
    <source>
        <dbReference type="EMBL" id="TWW79957.1"/>
    </source>
</evidence>
<dbReference type="EMBL" id="RHFK02000002">
    <property type="protein sequence ID" value="TWW79957.1"/>
    <property type="molecule type" value="Genomic_DNA"/>
</dbReference>
<dbReference type="AlphaFoldDB" id="A0A5C6PNP4"/>
<protein>
    <recommendedName>
        <fullName evidence="3">Reverse transcriptase domain-containing protein</fullName>
    </recommendedName>
</protein>
<gene>
    <name evidence="1" type="ORF">D4764_10G0009870</name>
</gene>
<keyword evidence="2" id="KW-1185">Reference proteome</keyword>
<sequence length="156" mass="17945">MMKCFERLVKEHIISRLPSAFHQYQFAYRPNRSTEDAIFSPSAPRGREKMHMCGYCSWTSAPRSTLLSHSIRYINSSPLGFSTHLCNWLLDFLTNRPQCVKGCVLSPLPFTLMAHDCCARFTTNHIGKFADDTTLVGLINNNNDWAYREEVKHLVD</sequence>
<accession>A0A5C6PNP4</accession>
<evidence type="ECO:0000313" key="2">
    <source>
        <dbReference type="Proteomes" id="UP000324091"/>
    </source>
</evidence>
<proteinExistence type="predicted"/>
<dbReference type="Proteomes" id="UP000324091">
    <property type="component" value="Chromosome 10"/>
</dbReference>
<name>A0A5C6PNP4_9TELE</name>